<evidence type="ECO:0000313" key="6">
    <source>
        <dbReference type="Proteomes" id="UP000507962"/>
    </source>
</evidence>
<feature type="chain" id="PRO_5020595305" evidence="2">
    <location>
        <begin position="27"/>
        <end position="195"/>
    </location>
</feature>
<dbReference type="AlphaFoldDB" id="A0A4U8YKE2"/>
<sequence length="195" mass="21665">MSCGRLVAVMMMVLMLASSAGKTVFAAPKGKDEEKNYTLGYGDVIDVLVWKEPDFTVENIVVRLDGKITLPLVNDIRAQGQTPRQLKAHLEIVLRKYIESPVVTVLLKEARSRRFYILGEIAQTGEYALTKELTVLQAFALAGGFTEWARKKEIFVLRRGEGKDTVIPVNYLDIISGKDLKGNLVIQADDTIVVP</sequence>
<protein>
    <submittedName>
        <fullName evidence="5">Polysaccharide export protein</fullName>
    </submittedName>
</protein>
<dbReference type="Gene3D" id="3.10.560.10">
    <property type="entry name" value="Outer membrane lipoprotein wza domain like"/>
    <property type="match status" value="1"/>
</dbReference>
<proteinExistence type="predicted"/>
<dbReference type="Proteomes" id="UP000507962">
    <property type="component" value="Unassembled WGS sequence"/>
</dbReference>
<evidence type="ECO:0000256" key="1">
    <source>
        <dbReference type="ARBA" id="ARBA00022729"/>
    </source>
</evidence>
<evidence type="ECO:0000313" key="5">
    <source>
        <dbReference type="EMBL" id="VFQ44326.1"/>
    </source>
</evidence>
<feature type="domain" description="Polysaccharide export protein N-terminal" evidence="3">
    <location>
        <begin position="33"/>
        <end position="107"/>
    </location>
</feature>
<accession>A0A4U8YKE2</accession>
<gene>
    <name evidence="5" type="ORF">MSL71_19720</name>
</gene>
<dbReference type="EMBL" id="CAADHO010000003">
    <property type="protein sequence ID" value="VFQ44326.1"/>
    <property type="molecule type" value="Genomic_DNA"/>
</dbReference>
<evidence type="ECO:0000259" key="3">
    <source>
        <dbReference type="Pfam" id="PF02563"/>
    </source>
</evidence>
<evidence type="ECO:0000259" key="4">
    <source>
        <dbReference type="Pfam" id="PF10531"/>
    </source>
</evidence>
<dbReference type="InterPro" id="IPR003715">
    <property type="entry name" value="Poly_export_N"/>
</dbReference>
<dbReference type="InterPro" id="IPR049712">
    <property type="entry name" value="Poly_export"/>
</dbReference>
<dbReference type="PANTHER" id="PTHR33619">
    <property type="entry name" value="POLYSACCHARIDE EXPORT PROTEIN GFCE-RELATED"/>
    <property type="match status" value="1"/>
</dbReference>
<dbReference type="GO" id="GO:0015159">
    <property type="term" value="F:polysaccharide transmembrane transporter activity"/>
    <property type="evidence" value="ECO:0007669"/>
    <property type="project" value="InterPro"/>
</dbReference>
<dbReference type="PANTHER" id="PTHR33619:SF3">
    <property type="entry name" value="POLYSACCHARIDE EXPORT PROTEIN GFCE-RELATED"/>
    <property type="match status" value="1"/>
</dbReference>
<keyword evidence="6" id="KW-1185">Reference proteome</keyword>
<evidence type="ECO:0000256" key="2">
    <source>
        <dbReference type="SAM" id="SignalP"/>
    </source>
</evidence>
<dbReference type="Pfam" id="PF02563">
    <property type="entry name" value="Poly_export"/>
    <property type="match status" value="1"/>
</dbReference>
<organism evidence="5 6">
    <name type="scientific">Desulfoluna butyratoxydans</name>
    <dbReference type="NCBI Taxonomy" id="231438"/>
    <lineage>
        <taxon>Bacteria</taxon>
        <taxon>Pseudomonadati</taxon>
        <taxon>Thermodesulfobacteriota</taxon>
        <taxon>Desulfobacteria</taxon>
        <taxon>Desulfobacterales</taxon>
        <taxon>Desulfolunaceae</taxon>
        <taxon>Desulfoluna</taxon>
    </lineage>
</organism>
<name>A0A4U8YKE2_9BACT</name>
<keyword evidence="1 2" id="KW-0732">Signal</keyword>
<feature type="signal peptide" evidence="2">
    <location>
        <begin position="1"/>
        <end position="26"/>
    </location>
</feature>
<dbReference type="Pfam" id="PF10531">
    <property type="entry name" value="SLBB"/>
    <property type="match status" value="1"/>
</dbReference>
<reference evidence="5 6" key="1">
    <citation type="submission" date="2019-03" db="EMBL/GenBank/DDBJ databases">
        <authorList>
            <person name="Nijsse B."/>
        </authorList>
    </citation>
    <scope>NUCLEOTIDE SEQUENCE [LARGE SCALE GENOMIC DNA]</scope>
    <source>
        <strain evidence="5">Desulfoluna butyratoxydans MSL71</strain>
    </source>
</reference>
<dbReference type="RefSeq" id="WP_180139609.1">
    <property type="nucleotide sequence ID" value="NZ_CAADHO010000003.1"/>
</dbReference>
<dbReference type="InterPro" id="IPR019554">
    <property type="entry name" value="Soluble_ligand-bd"/>
</dbReference>
<feature type="domain" description="Soluble ligand binding" evidence="4">
    <location>
        <begin position="115"/>
        <end position="167"/>
    </location>
</feature>